<dbReference type="InterPro" id="IPR043154">
    <property type="entry name" value="Sec-1-like_dom1"/>
</dbReference>
<dbReference type="InterPro" id="IPR001619">
    <property type="entry name" value="Sec1-like"/>
</dbReference>
<dbReference type="Proteomes" id="UP000094385">
    <property type="component" value="Unassembled WGS sequence"/>
</dbReference>
<dbReference type="InterPro" id="IPR027482">
    <property type="entry name" value="Sec1-like_dom2"/>
</dbReference>
<protein>
    <recommendedName>
        <fullName evidence="4">Vacuolar protein sorting-associated protein 45</fullName>
    </recommendedName>
</protein>
<dbReference type="Gene3D" id="3.40.50.2060">
    <property type="match status" value="1"/>
</dbReference>
<dbReference type="Gene3D" id="1.25.40.60">
    <property type="match status" value="1"/>
</dbReference>
<dbReference type="PIRSF" id="PIRSF005715">
    <property type="entry name" value="VPS45_Sec1"/>
    <property type="match status" value="1"/>
</dbReference>
<proteinExistence type="inferred from homology"/>
<sequence>MDLLSACHTYVDKLLDSKPAAGNGVYESSGGKMKILLLDTETTPILSMISTQSLLLKNEVYLIDRLDNPNRERMRHLRCLIFVRPTNDAIQAIVDELRDPKYGEYELYFSNVVKKSALERMAEADDYEVVKAVVEVFADYLVINKDLFALNLFAPQSCIFGDAPESWNTRPFMRSVEAITGALLTLKKKPIIRYEANSPLAKSLAIETLYYIQQDPKLFDFRRMDTPPVLLIVDRKNDPVTPLLTPWTYQAMVHEYLGVKNGRVDLSAVPDVRADMKEIVLSPDGDTFYTDNMFKNFGDLGASIKDYVDKYQSRTKSNMNIESIGDMKRFVEEYPEFRKLSGNVTKHVTLVSELSRRVSQDNLLETSELEQSLACNDNHANDLKQLRIYLSQNLPDDTKIRLVALYALRYERSDQGPTALPSLLDKLSRSNVSPTRLLALKTLLRYAGANERQEDLFKTDSIFSRTQSGFKGLQGVENVYTQHVTLLERTLGALVKGRLRENLYPFIEGGGSSRDKPSDIIVFFIGGVTFEESKVIAQINAATPGLRIVIGGTAVHNSKTFLDEMEFASTKWQI</sequence>
<dbReference type="SUPFAM" id="SSF56815">
    <property type="entry name" value="Sec1/munc18-like (SM) proteins"/>
    <property type="match status" value="1"/>
</dbReference>
<evidence type="ECO:0000313" key="3">
    <source>
        <dbReference type="Proteomes" id="UP000094385"/>
    </source>
</evidence>
<evidence type="ECO:0000256" key="1">
    <source>
        <dbReference type="ARBA" id="ARBA00009884"/>
    </source>
</evidence>
<dbReference type="Pfam" id="PF00995">
    <property type="entry name" value="Sec1"/>
    <property type="match status" value="1"/>
</dbReference>
<dbReference type="Gene3D" id="3.40.50.1910">
    <property type="match status" value="1"/>
</dbReference>
<dbReference type="InterPro" id="IPR036045">
    <property type="entry name" value="Sec1-like_sf"/>
</dbReference>
<evidence type="ECO:0000313" key="2">
    <source>
        <dbReference type="EMBL" id="ODQ74875.1"/>
    </source>
</evidence>
<dbReference type="OrthoDB" id="10266265at2759"/>
<dbReference type="EMBL" id="KV454291">
    <property type="protein sequence ID" value="ODQ74875.1"/>
    <property type="molecule type" value="Genomic_DNA"/>
</dbReference>
<name>A0A1E3QAZ9_LIPST</name>
<dbReference type="GO" id="GO:0016192">
    <property type="term" value="P:vesicle-mediated transport"/>
    <property type="evidence" value="ECO:0007669"/>
    <property type="project" value="InterPro"/>
</dbReference>
<dbReference type="PANTHER" id="PTHR11679">
    <property type="entry name" value="VESICLE PROTEIN SORTING-ASSOCIATED"/>
    <property type="match status" value="1"/>
</dbReference>
<dbReference type="STRING" id="675824.A0A1E3QAZ9"/>
<comment type="similarity">
    <text evidence="1">Belongs to the STXBP/unc-18/SEC1 family.</text>
</comment>
<evidence type="ECO:0008006" key="4">
    <source>
        <dbReference type="Google" id="ProtNLM"/>
    </source>
</evidence>
<organism evidence="2 3">
    <name type="scientific">Lipomyces starkeyi NRRL Y-11557</name>
    <dbReference type="NCBI Taxonomy" id="675824"/>
    <lineage>
        <taxon>Eukaryota</taxon>
        <taxon>Fungi</taxon>
        <taxon>Dikarya</taxon>
        <taxon>Ascomycota</taxon>
        <taxon>Saccharomycotina</taxon>
        <taxon>Lipomycetes</taxon>
        <taxon>Lipomycetales</taxon>
        <taxon>Lipomycetaceae</taxon>
        <taxon>Lipomyces</taxon>
    </lineage>
</organism>
<dbReference type="AlphaFoldDB" id="A0A1E3QAZ9"/>
<dbReference type="Gene3D" id="3.90.830.10">
    <property type="entry name" value="Syntaxin Binding Protein 1, Chain A, domain 2"/>
    <property type="match status" value="1"/>
</dbReference>
<reference evidence="2 3" key="1">
    <citation type="journal article" date="2016" name="Proc. Natl. Acad. Sci. U.S.A.">
        <title>Comparative genomics of biotechnologically important yeasts.</title>
        <authorList>
            <person name="Riley R."/>
            <person name="Haridas S."/>
            <person name="Wolfe K.H."/>
            <person name="Lopes M.R."/>
            <person name="Hittinger C.T."/>
            <person name="Goeker M."/>
            <person name="Salamov A.A."/>
            <person name="Wisecaver J.H."/>
            <person name="Long T.M."/>
            <person name="Calvey C.H."/>
            <person name="Aerts A.L."/>
            <person name="Barry K.W."/>
            <person name="Choi C."/>
            <person name="Clum A."/>
            <person name="Coughlan A.Y."/>
            <person name="Deshpande S."/>
            <person name="Douglass A.P."/>
            <person name="Hanson S.J."/>
            <person name="Klenk H.-P."/>
            <person name="LaButti K.M."/>
            <person name="Lapidus A."/>
            <person name="Lindquist E.A."/>
            <person name="Lipzen A.M."/>
            <person name="Meier-Kolthoff J.P."/>
            <person name="Ohm R.A."/>
            <person name="Otillar R.P."/>
            <person name="Pangilinan J.L."/>
            <person name="Peng Y."/>
            <person name="Rokas A."/>
            <person name="Rosa C.A."/>
            <person name="Scheuner C."/>
            <person name="Sibirny A.A."/>
            <person name="Slot J.C."/>
            <person name="Stielow J.B."/>
            <person name="Sun H."/>
            <person name="Kurtzman C.P."/>
            <person name="Blackwell M."/>
            <person name="Grigoriev I.V."/>
            <person name="Jeffries T.W."/>
        </authorList>
    </citation>
    <scope>NUCLEOTIDE SEQUENCE [LARGE SCALE GENOMIC DNA]</scope>
    <source>
        <strain evidence="2 3">NRRL Y-11557</strain>
    </source>
</reference>
<dbReference type="InterPro" id="IPR043127">
    <property type="entry name" value="Sec-1-like_dom3a"/>
</dbReference>
<accession>A0A1E3QAZ9</accession>
<gene>
    <name evidence="2" type="ORF">LIPSTDRAFT_49945</name>
</gene>
<keyword evidence="3" id="KW-1185">Reference proteome</keyword>